<dbReference type="GO" id="GO:0006427">
    <property type="term" value="P:histidyl-tRNA aminoacylation"/>
    <property type="evidence" value="ECO:0007669"/>
    <property type="project" value="UniProtKB-UniRule"/>
</dbReference>
<name>A0A1G6HP55_9BACT</name>
<dbReference type="NCBIfam" id="TIGR00442">
    <property type="entry name" value="hisS"/>
    <property type="match status" value="1"/>
</dbReference>
<keyword evidence="5 8" id="KW-0648">Protein biosynthesis</keyword>
<evidence type="ECO:0000256" key="4">
    <source>
        <dbReference type="ARBA" id="ARBA00022741"/>
    </source>
</evidence>
<feature type="domain" description="Aminoacyl-transfer RNA synthetases class-II family profile" evidence="10">
    <location>
        <begin position="1"/>
        <end position="303"/>
    </location>
</feature>
<dbReference type="Pfam" id="PF13393">
    <property type="entry name" value="tRNA-synt_His"/>
    <property type="match status" value="2"/>
</dbReference>
<evidence type="ECO:0000256" key="9">
    <source>
        <dbReference type="PIRSR" id="PIRSR001549-1"/>
    </source>
</evidence>
<keyword evidence="12" id="KW-1185">Reference proteome</keyword>
<feature type="binding site" evidence="9">
    <location>
        <begin position="76"/>
        <end position="78"/>
    </location>
    <ligand>
        <name>L-histidine</name>
        <dbReference type="ChEBI" id="CHEBI:57595"/>
    </ligand>
</feature>
<comment type="subcellular location">
    <subcellularLocation>
        <location evidence="8">Cytoplasm</location>
    </subcellularLocation>
</comment>
<dbReference type="InterPro" id="IPR045864">
    <property type="entry name" value="aa-tRNA-synth_II/BPL/LPL"/>
</dbReference>
<dbReference type="InterPro" id="IPR015807">
    <property type="entry name" value="His-tRNA-ligase"/>
</dbReference>
<dbReference type="AlphaFoldDB" id="A0A1G6HP55"/>
<dbReference type="Gene3D" id="3.40.50.800">
    <property type="entry name" value="Anticodon-binding domain"/>
    <property type="match status" value="1"/>
</dbReference>
<dbReference type="InterPro" id="IPR004516">
    <property type="entry name" value="HisRS/HisZ"/>
</dbReference>
<comment type="similarity">
    <text evidence="1 8">Belongs to the class-II aminoacyl-tRNA synthetase family.</text>
</comment>
<dbReference type="InterPro" id="IPR041715">
    <property type="entry name" value="HisRS-like_core"/>
</dbReference>
<evidence type="ECO:0000259" key="10">
    <source>
        <dbReference type="PROSITE" id="PS50862"/>
    </source>
</evidence>
<dbReference type="PIRSF" id="PIRSF001549">
    <property type="entry name" value="His-tRNA_synth"/>
    <property type="match status" value="1"/>
</dbReference>
<keyword evidence="6 8" id="KW-0030">Aminoacyl-tRNA synthetase</keyword>
<evidence type="ECO:0000256" key="3">
    <source>
        <dbReference type="ARBA" id="ARBA00022598"/>
    </source>
</evidence>
<feature type="binding site" evidence="9">
    <location>
        <position position="120"/>
    </location>
    <ligand>
        <name>L-histidine</name>
        <dbReference type="ChEBI" id="CHEBI:57595"/>
    </ligand>
</feature>
<dbReference type="PROSITE" id="PS50862">
    <property type="entry name" value="AA_TRNA_LIGASE_II"/>
    <property type="match status" value="1"/>
</dbReference>
<gene>
    <name evidence="8" type="primary">hisS</name>
    <name evidence="11" type="ORF">SAMN05660835_00042</name>
</gene>
<dbReference type="Gene3D" id="3.30.930.10">
    <property type="entry name" value="Bira Bifunctional Protein, Domain 2"/>
    <property type="match status" value="1"/>
</dbReference>
<evidence type="ECO:0000256" key="2">
    <source>
        <dbReference type="ARBA" id="ARBA00011738"/>
    </source>
</evidence>
<sequence>MKGFKDILPETIEKWHFLEKTAVKIFTHLGYKEIRTPILEKTSVFERGVGDSTDIVEKEMYTFLDKSGESVTLRPEGTAGIARAFIENKLETSVFNKLYYIGPMFRYERPQKGRFRQFHQIGAECFGIKNPAIDAEIIYINTLLFEKLNIKTNLEINNIGCPNCRPQYSKALISYFEHYKESLCIDCQKRLYKNPLRILDCKNEKCKIIARSAPKLKDYVCKDCKEHYTGVVECLKALNIEFIENELLVRGLDYYTSFVFEFVNNNLTLSAGGRYDNLIQDLGGNNICGVGFALGEERIIDILDIKPQNSIDIYIANLGVTLYALNILQKLSDLQFKVYCEYENKSLKSMLKKADRLEAKVCIIIGENELKSSSCIVRDMKNSTQKTIELNQLENTLKGVLYAT</sequence>
<comment type="subunit">
    <text evidence="2 8">Homodimer.</text>
</comment>
<dbReference type="PANTHER" id="PTHR43707:SF1">
    <property type="entry name" value="HISTIDINE--TRNA LIGASE, MITOCHONDRIAL-RELATED"/>
    <property type="match status" value="1"/>
</dbReference>
<feature type="binding site" evidence="9">
    <location>
        <position position="124"/>
    </location>
    <ligand>
        <name>L-histidine</name>
        <dbReference type="ChEBI" id="CHEBI:57595"/>
    </ligand>
</feature>
<dbReference type="CDD" id="cd00773">
    <property type="entry name" value="HisRS-like_core"/>
    <property type="match status" value="1"/>
</dbReference>
<evidence type="ECO:0000256" key="8">
    <source>
        <dbReference type="HAMAP-Rule" id="MF_00127"/>
    </source>
</evidence>
<keyword evidence="8" id="KW-0963">Cytoplasm</keyword>
<keyword evidence="3 8" id="KW-0436">Ligase</keyword>
<evidence type="ECO:0000256" key="1">
    <source>
        <dbReference type="ARBA" id="ARBA00008226"/>
    </source>
</evidence>
<dbReference type="HAMAP" id="MF_00127">
    <property type="entry name" value="His_tRNA_synth"/>
    <property type="match status" value="1"/>
</dbReference>
<accession>A0A1G6HP55</accession>
<dbReference type="InterPro" id="IPR006195">
    <property type="entry name" value="aa-tRNA-synth_II"/>
</dbReference>
<dbReference type="SUPFAM" id="SSF52954">
    <property type="entry name" value="Class II aaRS ABD-related"/>
    <property type="match status" value="1"/>
</dbReference>
<dbReference type="Proteomes" id="UP000199411">
    <property type="component" value="Unassembled WGS sequence"/>
</dbReference>
<dbReference type="InterPro" id="IPR004154">
    <property type="entry name" value="Anticodon-bd"/>
</dbReference>
<dbReference type="RefSeq" id="WP_245670427.1">
    <property type="nucleotide sequence ID" value="NZ_FMYU01000001.1"/>
</dbReference>
<feature type="binding site" evidence="9">
    <location>
        <begin position="254"/>
        <end position="255"/>
    </location>
    <ligand>
        <name>L-histidine</name>
        <dbReference type="ChEBI" id="CHEBI:57595"/>
    </ligand>
</feature>
<comment type="catalytic activity">
    <reaction evidence="7 8">
        <text>tRNA(His) + L-histidine + ATP = L-histidyl-tRNA(His) + AMP + diphosphate + H(+)</text>
        <dbReference type="Rhea" id="RHEA:17313"/>
        <dbReference type="Rhea" id="RHEA-COMP:9665"/>
        <dbReference type="Rhea" id="RHEA-COMP:9689"/>
        <dbReference type="ChEBI" id="CHEBI:15378"/>
        <dbReference type="ChEBI" id="CHEBI:30616"/>
        <dbReference type="ChEBI" id="CHEBI:33019"/>
        <dbReference type="ChEBI" id="CHEBI:57595"/>
        <dbReference type="ChEBI" id="CHEBI:78442"/>
        <dbReference type="ChEBI" id="CHEBI:78527"/>
        <dbReference type="ChEBI" id="CHEBI:456215"/>
        <dbReference type="EC" id="6.1.1.21"/>
    </reaction>
</comment>
<evidence type="ECO:0000256" key="7">
    <source>
        <dbReference type="ARBA" id="ARBA00047639"/>
    </source>
</evidence>
<dbReference type="GO" id="GO:0005737">
    <property type="term" value="C:cytoplasm"/>
    <property type="evidence" value="ECO:0007669"/>
    <property type="project" value="UniProtKB-SubCell"/>
</dbReference>
<dbReference type="EC" id="6.1.1.21" evidence="8"/>
<dbReference type="InterPro" id="IPR036621">
    <property type="entry name" value="Anticodon-bd_dom_sf"/>
</dbReference>
<dbReference type="GO" id="GO:0004821">
    <property type="term" value="F:histidine-tRNA ligase activity"/>
    <property type="evidence" value="ECO:0007669"/>
    <property type="project" value="UniProtKB-UniRule"/>
</dbReference>
<evidence type="ECO:0000256" key="5">
    <source>
        <dbReference type="ARBA" id="ARBA00022917"/>
    </source>
</evidence>
<keyword evidence="8" id="KW-0067">ATP-binding</keyword>
<evidence type="ECO:0000313" key="11">
    <source>
        <dbReference type="EMBL" id="SDB95645.1"/>
    </source>
</evidence>
<dbReference type="SUPFAM" id="SSF55681">
    <property type="entry name" value="Class II aaRS and biotin synthetases"/>
    <property type="match status" value="1"/>
</dbReference>
<dbReference type="EMBL" id="FMYU01000001">
    <property type="protein sequence ID" value="SDB95645.1"/>
    <property type="molecule type" value="Genomic_DNA"/>
</dbReference>
<dbReference type="GO" id="GO:0005524">
    <property type="term" value="F:ATP binding"/>
    <property type="evidence" value="ECO:0007669"/>
    <property type="project" value="UniProtKB-UniRule"/>
</dbReference>
<dbReference type="PANTHER" id="PTHR43707">
    <property type="entry name" value="HISTIDYL-TRNA SYNTHETASE"/>
    <property type="match status" value="1"/>
</dbReference>
<proteinExistence type="inferred from homology"/>
<keyword evidence="4 8" id="KW-0547">Nucleotide-binding</keyword>
<feature type="binding site" evidence="9">
    <location>
        <position position="106"/>
    </location>
    <ligand>
        <name>L-histidine</name>
        <dbReference type="ChEBI" id="CHEBI:57595"/>
    </ligand>
</feature>
<reference evidence="12" key="1">
    <citation type="submission" date="2016-10" db="EMBL/GenBank/DDBJ databases">
        <authorList>
            <person name="Varghese N."/>
            <person name="Submissions S."/>
        </authorList>
    </citation>
    <scope>NUCLEOTIDE SEQUENCE [LARGE SCALE GENOMIC DNA]</scope>
    <source>
        <strain evidence="12">DSM 8415</strain>
    </source>
</reference>
<feature type="binding site" evidence="9">
    <location>
        <position position="250"/>
    </location>
    <ligand>
        <name>L-histidine</name>
        <dbReference type="ChEBI" id="CHEBI:57595"/>
    </ligand>
</feature>
<evidence type="ECO:0000256" key="6">
    <source>
        <dbReference type="ARBA" id="ARBA00023146"/>
    </source>
</evidence>
<dbReference type="Pfam" id="PF03129">
    <property type="entry name" value="HGTP_anticodon"/>
    <property type="match status" value="1"/>
</dbReference>
<protein>
    <recommendedName>
        <fullName evidence="8">Histidine--tRNA ligase</fullName>
        <ecNumber evidence="8">6.1.1.21</ecNumber>
    </recommendedName>
    <alternativeName>
        <fullName evidence="8">Histidyl-tRNA synthetase</fullName>
        <shortName evidence="8">HisRS</shortName>
    </alternativeName>
</protein>
<organism evidence="11 12">
    <name type="scientific">Desulfurella multipotens</name>
    <dbReference type="NCBI Taxonomy" id="79269"/>
    <lineage>
        <taxon>Bacteria</taxon>
        <taxon>Pseudomonadati</taxon>
        <taxon>Campylobacterota</taxon>
        <taxon>Desulfurellia</taxon>
        <taxon>Desulfurellales</taxon>
        <taxon>Desulfurellaceae</taxon>
        <taxon>Desulfurella</taxon>
    </lineage>
</organism>
<evidence type="ECO:0000313" key="12">
    <source>
        <dbReference type="Proteomes" id="UP000199411"/>
    </source>
</evidence>